<evidence type="ECO:0000313" key="1">
    <source>
        <dbReference type="WBParaSite" id="MCU_006601-RA"/>
    </source>
</evidence>
<dbReference type="WBParaSite" id="MCU_006601-RA">
    <property type="protein sequence ID" value="MCU_006601-RA"/>
    <property type="gene ID" value="MCU_006601"/>
</dbReference>
<reference evidence="1" key="1">
    <citation type="submission" date="2019-11" db="UniProtKB">
        <authorList>
            <consortium name="WormBaseParasite"/>
        </authorList>
    </citation>
    <scope>IDENTIFICATION</scope>
</reference>
<proteinExistence type="predicted"/>
<accession>A0A5K3FDM5</accession>
<name>A0A5K3FDM5_MESCO</name>
<sequence>MQPTRDRHPSEAVYSEQRSQRGGLRWTAPDVWLWLVIGRQSLLRCSSLLHSASRAFYT</sequence>
<dbReference type="AlphaFoldDB" id="A0A5K3FDM5"/>
<organism evidence="1">
    <name type="scientific">Mesocestoides corti</name>
    <name type="common">Flatworm</name>
    <dbReference type="NCBI Taxonomy" id="53468"/>
    <lineage>
        <taxon>Eukaryota</taxon>
        <taxon>Metazoa</taxon>
        <taxon>Spiralia</taxon>
        <taxon>Lophotrochozoa</taxon>
        <taxon>Platyhelminthes</taxon>
        <taxon>Cestoda</taxon>
        <taxon>Eucestoda</taxon>
        <taxon>Cyclophyllidea</taxon>
        <taxon>Mesocestoididae</taxon>
        <taxon>Mesocestoides</taxon>
    </lineage>
</organism>
<protein>
    <submittedName>
        <fullName evidence="1">Uncharacterized protein</fullName>
    </submittedName>
</protein>